<dbReference type="RefSeq" id="WP_200234457.1">
    <property type="nucleotide sequence ID" value="NZ_NRRV01000007.1"/>
</dbReference>
<keyword evidence="2" id="KW-1185">Reference proteome</keyword>
<accession>A0ABS1CDR3</accession>
<gene>
    <name evidence="1" type="ORF">CKO31_04605</name>
</gene>
<evidence type="ECO:0000313" key="1">
    <source>
        <dbReference type="EMBL" id="MBK1630030.1"/>
    </source>
</evidence>
<protein>
    <submittedName>
        <fullName evidence="1">Alpha-L-fucosidase</fullName>
    </submittedName>
</protein>
<organism evidence="1 2">
    <name type="scientific">Thiohalocapsa halophila</name>
    <dbReference type="NCBI Taxonomy" id="69359"/>
    <lineage>
        <taxon>Bacteria</taxon>
        <taxon>Pseudomonadati</taxon>
        <taxon>Pseudomonadota</taxon>
        <taxon>Gammaproteobacteria</taxon>
        <taxon>Chromatiales</taxon>
        <taxon>Chromatiaceae</taxon>
        <taxon>Thiohalocapsa</taxon>
    </lineage>
</organism>
<reference evidence="1 2" key="1">
    <citation type="journal article" date="2020" name="Microorganisms">
        <title>Osmotic Adaptation and Compatible Solute Biosynthesis of Phototrophic Bacteria as Revealed from Genome Analyses.</title>
        <authorList>
            <person name="Imhoff J.F."/>
            <person name="Rahn T."/>
            <person name="Kunzel S."/>
            <person name="Keller A."/>
            <person name="Neulinger S.C."/>
        </authorList>
    </citation>
    <scope>NUCLEOTIDE SEQUENCE [LARGE SCALE GENOMIC DNA]</scope>
    <source>
        <strain evidence="1 2">DSM 6210</strain>
    </source>
</reference>
<dbReference type="InterPro" id="IPR022025">
    <property type="entry name" value="Amidoligase_2"/>
</dbReference>
<dbReference type="EMBL" id="NRRV01000007">
    <property type="protein sequence ID" value="MBK1630030.1"/>
    <property type="molecule type" value="Genomic_DNA"/>
</dbReference>
<dbReference type="Pfam" id="PF12224">
    <property type="entry name" value="Amidoligase_2"/>
    <property type="match status" value="1"/>
</dbReference>
<evidence type="ECO:0000313" key="2">
    <source>
        <dbReference type="Proteomes" id="UP000748752"/>
    </source>
</evidence>
<proteinExistence type="predicted"/>
<comment type="caution">
    <text evidence="1">The sequence shown here is derived from an EMBL/GenBank/DDBJ whole genome shotgun (WGS) entry which is preliminary data.</text>
</comment>
<sequence>MSKSIQMPPLTRRADGGERRVGVELEFTGLDLDETAALVAGAVAGTVSAPGRYERSIDGDPAGAWQAEVDFGLLKELGRRQRDGAELMDAAGDLAEDVLRMFAERIVPMEVVSPPLPLARLAMVNDLIFELRAAGARGTGEEWAYAFGLQLNPEVPGTDADTIRQHLQAFLCLEDWLRERATVDLTRRLTAFADPFPKAYARQVIAADYTPNLDGLIDDYLTANPTRNRALDLLPLFLHLDAARVRAVVEDPRVKPRPTLHYRLPNSEIETPGWDLSAAWDDWLVVERLAAAPRQLDALCAAYADFLSQPLERLVGDWPQTADAWLSRHQLR</sequence>
<name>A0ABS1CDR3_9GAMM</name>
<dbReference type="Proteomes" id="UP000748752">
    <property type="component" value="Unassembled WGS sequence"/>
</dbReference>